<dbReference type="PANTHER" id="PTHR10694:SF129">
    <property type="entry name" value="LYSINE-SPECIFIC DEMETHYLASE 4B-RELATED"/>
    <property type="match status" value="1"/>
</dbReference>
<dbReference type="Proteomes" id="UP000325440">
    <property type="component" value="Unassembled WGS sequence"/>
</dbReference>
<dbReference type="GO" id="GO:0010468">
    <property type="term" value="P:regulation of gene expression"/>
    <property type="evidence" value="ECO:0007669"/>
    <property type="project" value="TreeGrafter"/>
</dbReference>
<evidence type="ECO:0000313" key="3">
    <source>
        <dbReference type="EMBL" id="VVC38342.1"/>
    </source>
</evidence>
<dbReference type="EMBL" id="CABPRJ010001469">
    <property type="protein sequence ID" value="VVC38342.1"/>
    <property type="molecule type" value="Genomic_DNA"/>
</dbReference>
<dbReference type="Pfam" id="PF02373">
    <property type="entry name" value="JmjC"/>
    <property type="match status" value="1"/>
</dbReference>
<dbReference type="PROSITE" id="PS51184">
    <property type="entry name" value="JMJC"/>
    <property type="match status" value="1"/>
</dbReference>
<gene>
    <name evidence="3" type="ORF">CINCED_3A020606</name>
</gene>
<evidence type="ECO:0000313" key="4">
    <source>
        <dbReference type="Proteomes" id="UP000325440"/>
    </source>
</evidence>
<dbReference type="PANTHER" id="PTHR10694">
    <property type="entry name" value="LYSINE-SPECIFIC DEMETHYLASE"/>
    <property type="match status" value="1"/>
</dbReference>
<dbReference type="SUPFAM" id="SSF51197">
    <property type="entry name" value="Clavaminate synthase-like"/>
    <property type="match status" value="1"/>
</dbReference>
<dbReference type="SMART" id="SM00558">
    <property type="entry name" value="JmjC"/>
    <property type="match status" value="1"/>
</dbReference>
<dbReference type="Gene3D" id="2.60.120.650">
    <property type="entry name" value="Cupin"/>
    <property type="match status" value="1"/>
</dbReference>
<sequence length="352" mass="40990">MSKNNEIMVFRPTWEEFQHFSNYIEHMESQGAHKLGIAKVVPPAEWKPRKQGYFEDDVMNMIIPAPIRQRIKGQQGLYQAKNIQVKPMTVASYKTLAESTHYRTPNYVDYADLEKNYWENIKLNSPIYGADVSGSLTDKDVNTWNINNLGTILDFVNKDHGVNIEGVNTAYLYFGMWKSTFAWHVEDMNLYSINYIHTGYPKTWYAISPKDGNRFSRLAKSFYPSDFEECRVYLNHKEVIISPHQLREHGIPFDKITQESGEFIITFPYGFHAGFNHGFNMAESTNFASSRWIDYGLKAEYCECQPDTVKIDMDIFVKHLQPKKYKKYHNRKITMIQLAEAAVHAKWGCTLI</sequence>
<reference evidence="3 4" key="1">
    <citation type="submission" date="2019-08" db="EMBL/GenBank/DDBJ databases">
        <authorList>
            <person name="Alioto T."/>
            <person name="Alioto T."/>
            <person name="Gomez Garrido J."/>
        </authorList>
    </citation>
    <scope>NUCLEOTIDE SEQUENCE [LARGE SCALE GENOMIC DNA]</scope>
</reference>
<dbReference type="GO" id="GO:0032454">
    <property type="term" value="F:histone H3K9 demethylase activity"/>
    <property type="evidence" value="ECO:0007669"/>
    <property type="project" value="TreeGrafter"/>
</dbReference>
<dbReference type="GO" id="GO:0051864">
    <property type="term" value="F:histone H3K36 demethylase activity"/>
    <property type="evidence" value="ECO:0007669"/>
    <property type="project" value="TreeGrafter"/>
</dbReference>
<dbReference type="GO" id="GO:0000785">
    <property type="term" value="C:chromatin"/>
    <property type="evidence" value="ECO:0007669"/>
    <property type="project" value="TreeGrafter"/>
</dbReference>
<feature type="domain" description="JmjC" evidence="2">
    <location>
        <begin position="138"/>
        <end position="304"/>
    </location>
</feature>
<dbReference type="AlphaFoldDB" id="A0A5E4N0Z2"/>
<dbReference type="SMART" id="SM00545">
    <property type="entry name" value="JmjN"/>
    <property type="match status" value="1"/>
</dbReference>
<keyword evidence="4" id="KW-1185">Reference proteome</keyword>
<proteinExistence type="predicted"/>
<feature type="domain" description="JmjN" evidence="1">
    <location>
        <begin position="7"/>
        <end position="49"/>
    </location>
</feature>
<accession>A0A5E4N0Z2</accession>
<evidence type="ECO:0000259" key="1">
    <source>
        <dbReference type="PROSITE" id="PS51183"/>
    </source>
</evidence>
<dbReference type="InterPro" id="IPR003349">
    <property type="entry name" value="JmjN"/>
</dbReference>
<evidence type="ECO:0000259" key="2">
    <source>
        <dbReference type="PROSITE" id="PS51184"/>
    </source>
</evidence>
<organism evidence="3 4">
    <name type="scientific">Cinara cedri</name>
    <dbReference type="NCBI Taxonomy" id="506608"/>
    <lineage>
        <taxon>Eukaryota</taxon>
        <taxon>Metazoa</taxon>
        <taxon>Ecdysozoa</taxon>
        <taxon>Arthropoda</taxon>
        <taxon>Hexapoda</taxon>
        <taxon>Insecta</taxon>
        <taxon>Pterygota</taxon>
        <taxon>Neoptera</taxon>
        <taxon>Paraneoptera</taxon>
        <taxon>Hemiptera</taxon>
        <taxon>Sternorrhyncha</taxon>
        <taxon>Aphidomorpha</taxon>
        <taxon>Aphidoidea</taxon>
        <taxon>Aphididae</taxon>
        <taxon>Lachninae</taxon>
        <taxon>Cinara</taxon>
    </lineage>
</organism>
<protein>
    <submittedName>
        <fullName evidence="3">JmjC domain,JmjN domain</fullName>
    </submittedName>
</protein>
<dbReference type="PROSITE" id="PS51183">
    <property type="entry name" value="JMJN"/>
    <property type="match status" value="1"/>
</dbReference>
<dbReference type="Pfam" id="PF02375">
    <property type="entry name" value="JmjN"/>
    <property type="match status" value="1"/>
</dbReference>
<dbReference type="OrthoDB" id="9547406at2759"/>
<name>A0A5E4N0Z2_9HEMI</name>
<dbReference type="InterPro" id="IPR003347">
    <property type="entry name" value="JmjC_dom"/>
</dbReference>
<dbReference type="GO" id="GO:0005634">
    <property type="term" value="C:nucleus"/>
    <property type="evidence" value="ECO:0007669"/>
    <property type="project" value="TreeGrafter"/>
</dbReference>